<accession>A0A3P7NU96</accession>
<dbReference type="AlphaFoldDB" id="A0A3P7NU96"/>
<dbReference type="GO" id="GO:0016491">
    <property type="term" value="F:oxidoreductase activity"/>
    <property type="evidence" value="ECO:0007669"/>
    <property type="project" value="InterPro"/>
</dbReference>
<dbReference type="PRINTS" id="PR00069">
    <property type="entry name" value="ALDKETRDTASE"/>
</dbReference>
<proteinExistence type="predicted"/>
<reference evidence="2 3" key="1">
    <citation type="submission" date="2018-11" db="EMBL/GenBank/DDBJ databases">
        <authorList>
            <consortium name="Pathogen Informatics"/>
        </authorList>
    </citation>
    <scope>NUCLEOTIDE SEQUENCE [LARGE SCALE GENOMIC DNA]</scope>
</reference>
<organism evidence="2 3">
    <name type="scientific">Dibothriocephalus latus</name>
    <name type="common">Fish tapeworm</name>
    <name type="synonym">Diphyllobothrium latum</name>
    <dbReference type="NCBI Taxonomy" id="60516"/>
    <lineage>
        <taxon>Eukaryota</taxon>
        <taxon>Metazoa</taxon>
        <taxon>Spiralia</taxon>
        <taxon>Lophotrochozoa</taxon>
        <taxon>Platyhelminthes</taxon>
        <taxon>Cestoda</taxon>
        <taxon>Eucestoda</taxon>
        <taxon>Diphyllobothriidea</taxon>
        <taxon>Diphyllobothriidae</taxon>
        <taxon>Dibothriocephalus</taxon>
    </lineage>
</organism>
<dbReference type="InterPro" id="IPR023210">
    <property type="entry name" value="NADP_OxRdtase_dom"/>
</dbReference>
<dbReference type="SUPFAM" id="SSF51430">
    <property type="entry name" value="NAD(P)-linked oxidoreductase"/>
    <property type="match status" value="1"/>
</dbReference>
<dbReference type="InterPro" id="IPR036812">
    <property type="entry name" value="NAD(P)_OxRdtase_dom_sf"/>
</dbReference>
<dbReference type="PROSITE" id="PS00062">
    <property type="entry name" value="ALDOKETO_REDUCTASE_2"/>
    <property type="match status" value="1"/>
</dbReference>
<dbReference type="Gene3D" id="3.20.20.100">
    <property type="entry name" value="NADP-dependent oxidoreductase domain"/>
    <property type="match status" value="1"/>
</dbReference>
<dbReference type="OrthoDB" id="416253at2759"/>
<dbReference type="InterPro" id="IPR020471">
    <property type="entry name" value="AKR"/>
</dbReference>
<dbReference type="EMBL" id="UYRU01084387">
    <property type="protein sequence ID" value="VDN33861.1"/>
    <property type="molecule type" value="Genomic_DNA"/>
</dbReference>
<dbReference type="PANTHER" id="PTHR11732">
    <property type="entry name" value="ALDO/KETO REDUCTASE"/>
    <property type="match status" value="1"/>
</dbReference>
<dbReference type="PROSITE" id="PS00798">
    <property type="entry name" value="ALDOKETO_REDUCTASE_1"/>
    <property type="match status" value="1"/>
</dbReference>
<evidence type="ECO:0000313" key="3">
    <source>
        <dbReference type="Proteomes" id="UP000281553"/>
    </source>
</evidence>
<evidence type="ECO:0000313" key="2">
    <source>
        <dbReference type="EMBL" id="VDN33861.1"/>
    </source>
</evidence>
<gene>
    <name evidence="2" type="ORF">DILT_LOCUS16349</name>
</gene>
<name>A0A3P7NU96_DIBLA</name>
<feature type="domain" description="NADP-dependent oxidoreductase" evidence="1">
    <location>
        <begin position="63"/>
        <end position="198"/>
    </location>
</feature>
<sequence>MARCQTFLLLNSGYKIPQLGFGTLMTKPHEVEKPLLWAIAEGYRHIDCARAYQNEVEVGRALWNSDHRRKDVRPACELSLRKFGLNYLDLYLIHLPVSYKLKEGKQFSTTDLSVFDFEDIPVEETWKGMEELVEAGLARSIGVSNFNKDQIDRILASCKIPPAVNQIEVSVNWLNQKLIDHCHSKGIQITGYAPFGSPGVMK</sequence>
<keyword evidence="3" id="KW-1185">Reference proteome</keyword>
<evidence type="ECO:0000259" key="1">
    <source>
        <dbReference type="Pfam" id="PF00248"/>
    </source>
</evidence>
<dbReference type="Proteomes" id="UP000281553">
    <property type="component" value="Unassembled WGS sequence"/>
</dbReference>
<dbReference type="Pfam" id="PF00248">
    <property type="entry name" value="Aldo_ket_red"/>
    <property type="match status" value="1"/>
</dbReference>
<protein>
    <recommendedName>
        <fullName evidence="1">NADP-dependent oxidoreductase domain-containing protein</fullName>
    </recommendedName>
</protein>
<dbReference type="InterPro" id="IPR018170">
    <property type="entry name" value="Aldo/ket_reductase_CS"/>
</dbReference>